<dbReference type="SUPFAM" id="SSF46955">
    <property type="entry name" value="Putative DNA-binding domain"/>
    <property type="match status" value="1"/>
</dbReference>
<dbReference type="InterPro" id="IPR009061">
    <property type="entry name" value="DNA-bd_dom_put_sf"/>
</dbReference>
<protein>
    <submittedName>
        <fullName evidence="2">Excise</fullName>
    </submittedName>
</protein>
<sequence length="66" mass="7383">MIAGAEAEQILVGREDAARLLSLSVPEIDNLRRAGHLIARKHGRKVLFPLDELRRWAASLPADEIR</sequence>
<dbReference type="Proteomes" id="UP000259472">
    <property type="component" value="Segment"/>
</dbReference>
<evidence type="ECO:0000313" key="2">
    <source>
        <dbReference type="EMBL" id="AXH46886.1"/>
    </source>
</evidence>
<dbReference type="InterPro" id="IPR041657">
    <property type="entry name" value="HTH_17"/>
</dbReference>
<keyword evidence="3" id="KW-1185">Reference proteome</keyword>
<evidence type="ECO:0000313" key="3">
    <source>
        <dbReference type="Proteomes" id="UP000259472"/>
    </source>
</evidence>
<evidence type="ECO:0000259" key="1">
    <source>
        <dbReference type="Pfam" id="PF12728"/>
    </source>
</evidence>
<dbReference type="EMBL" id="MH509442">
    <property type="protein sequence ID" value="AXH46886.1"/>
    <property type="molecule type" value="Genomic_DNA"/>
</dbReference>
<dbReference type="GeneID" id="60321610"/>
<dbReference type="RefSeq" id="YP_009950198.1">
    <property type="nucleotide sequence ID" value="NC_051588.1"/>
</dbReference>
<dbReference type="Pfam" id="PF12728">
    <property type="entry name" value="HTH_17"/>
    <property type="match status" value="1"/>
</dbReference>
<accession>A0A345KV34</accession>
<dbReference type="KEGG" id="vg:60321610"/>
<organism evidence="2 3">
    <name type="scientific">Mycobacterium phage Aminay</name>
    <dbReference type="NCBI Taxonomy" id="2250291"/>
    <lineage>
        <taxon>Viruses</taxon>
        <taxon>Duplodnaviria</taxon>
        <taxon>Heunggongvirae</taxon>
        <taxon>Uroviricota</taxon>
        <taxon>Caudoviricetes</taxon>
        <taxon>Weiservirinae</taxon>
        <taxon>Aminayvirus</taxon>
        <taxon>Aminayvirus aminay</taxon>
    </lineage>
</organism>
<feature type="domain" description="Helix-turn-helix" evidence="1">
    <location>
        <begin position="15"/>
        <end position="59"/>
    </location>
</feature>
<reference evidence="3" key="1">
    <citation type="submission" date="2018-06" db="EMBL/GenBank/DDBJ databases">
        <authorList>
            <person name="Zhirakovskaya E."/>
        </authorList>
    </citation>
    <scope>NUCLEOTIDE SEQUENCE [LARGE SCALE GENOMIC DNA]</scope>
</reference>
<gene>
    <name evidence="2" type="primary">48</name>
    <name evidence="2" type="ORF">SEA_AMINAY_48</name>
</gene>
<name>A0A345KV34_9CAUD</name>
<proteinExistence type="predicted"/>